<dbReference type="EMBL" id="CAJPDR010000214">
    <property type="protein sequence ID" value="CAF9926468.1"/>
    <property type="molecule type" value="Genomic_DNA"/>
</dbReference>
<reference evidence="1" key="1">
    <citation type="submission" date="2021-03" db="EMBL/GenBank/DDBJ databases">
        <authorList>
            <person name="Tagirdzhanova G."/>
        </authorList>
    </citation>
    <scope>NUCLEOTIDE SEQUENCE</scope>
</reference>
<sequence length="246" mass="29000">MAFTWKSLEVQEDFLTERLGYWRQRHTDLEASRQTEERRFQNRIFNHQCEKNKKENVRTSTSQQLLTLGFWLNMATNYQKQTPRPKPILAEASIFGVSVRPPLIQTQPLRTLRLFKTRTVSLMKNLRALASKVPCIKAGVMEKVKAEVEMLRLQVKPLEDKDRANKEREQKRGKLFAEILRWASKIQQESWLTNKVRKAYAAFLKIVELLELEDTSILRSLEQVSSFKRPSSRTEIRILPRLISWS</sequence>
<name>A0A8H3IPA4_9LECA</name>
<keyword evidence="2" id="KW-1185">Reference proteome</keyword>
<evidence type="ECO:0000313" key="2">
    <source>
        <dbReference type="Proteomes" id="UP000664203"/>
    </source>
</evidence>
<evidence type="ECO:0000313" key="1">
    <source>
        <dbReference type="EMBL" id="CAF9926468.1"/>
    </source>
</evidence>
<comment type="caution">
    <text evidence="1">The sequence shown here is derived from an EMBL/GenBank/DDBJ whole genome shotgun (WGS) entry which is preliminary data.</text>
</comment>
<proteinExistence type="predicted"/>
<dbReference type="OrthoDB" id="5425727at2759"/>
<gene>
    <name evidence="1" type="ORF">ALECFALPRED_003451</name>
</gene>
<accession>A0A8H3IPA4</accession>
<dbReference type="Proteomes" id="UP000664203">
    <property type="component" value="Unassembled WGS sequence"/>
</dbReference>
<dbReference type="AlphaFoldDB" id="A0A8H3IPA4"/>
<protein>
    <submittedName>
        <fullName evidence="1">Uncharacterized protein</fullName>
    </submittedName>
</protein>
<organism evidence="1 2">
    <name type="scientific">Alectoria fallacina</name>
    <dbReference type="NCBI Taxonomy" id="1903189"/>
    <lineage>
        <taxon>Eukaryota</taxon>
        <taxon>Fungi</taxon>
        <taxon>Dikarya</taxon>
        <taxon>Ascomycota</taxon>
        <taxon>Pezizomycotina</taxon>
        <taxon>Lecanoromycetes</taxon>
        <taxon>OSLEUM clade</taxon>
        <taxon>Lecanoromycetidae</taxon>
        <taxon>Lecanorales</taxon>
        <taxon>Lecanorineae</taxon>
        <taxon>Parmeliaceae</taxon>
        <taxon>Alectoria</taxon>
    </lineage>
</organism>